<sequence>MAVKLVLEDLRAPAGEGTSQLVPQLLQSVHGARDEVKRALHFGVQCSFAIARTHYVNIDLQEMSWGLVPGYDDAELDQIKDLLPVSWLKRWRTRSPSKSRHLFRVLLGRLIQTC</sequence>
<dbReference type="EMBL" id="CM029049">
    <property type="protein sequence ID" value="KAG2570849.1"/>
    <property type="molecule type" value="Genomic_DNA"/>
</dbReference>
<organism evidence="1 2">
    <name type="scientific">Panicum virgatum</name>
    <name type="common">Blackwell switchgrass</name>
    <dbReference type="NCBI Taxonomy" id="38727"/>
    <lineage>
        <taxon>Eukaryota</taxon>
        <taxon>Viridiplantae</taxon>
        <taxon>Streptophyta</taxon>
        <taxon>Embryophyta</taxon>
        <taxon>Tracheophyta</taxon>
        <taxon>Spermatophyta</taxon>
        <taxon>Magnoliopsida</taxon>
        <taxon>Liliopsida</taxon>
        <taxon>Poales</taxon>
        <taxon>Poaceae</taxon>
        <taxon>PACMAD clade</taxon>
        <taxon>Panicoideae</taxon>
        <taxon>Panicodae</taxon>
        <taxon>Paniceae</taxon>
        <taxon>Panicinae</taxon>
        <taxon>Panicum</taxon>
        <taxon>Panicum sect. Hiantes</taxon>
    </lineage>
</organism>
<proteinExistence type="predicted"/>
<dbReference type="AlphaFoldDB" id="A0A8T0QDD8"/>
<reference evidence="1" key="1">
    <citation type="submission" date="2020-05" db="EMBL/GenBank/DDBJ databases">
        <title>WGS assembly of Panicum virgatum.</title>
        <authorList>
            <person name="Lovell J.T."/>
            <person name="Jenkins J."/>
            <person name="Shu S."/>
            <person name="Juenger T.E."/>
            <person name="Schmutz J."/>
        </authorList>
    </citation>
    <scope>NUCLEOTIDE SEQUENCE</scope>
    <source>
        <strain evidence="1">AP13</strain>
    </source>
</reference>
<protein>
    <submittedName>
        <fullName evidence="1">Uncharacterized protein</fullName>
    </submittedName>
</protein>
<gene>
    <name evidence="1" type="ORF">PVAP13_7KG019809</name>
</gene>
<name>A0A8T0QDD8_PANVG</name>
<keyword evidence="2" id="KW-1185">Reference proteome</keyword>
<accession>A0A8T0QDD8</accession>
<evidence type="ECO:0000313" key="1">
    <source>
        <dbReference type="EMBL" id="KAG2570849.1"/>
    </source>
</evidence>
<dbReference type="Proteomes" id="UP000823388">
    <property type="component" value="Chromosome 7K"/>
</dbReference>
<comment type="caution">
    <text evidence="1">The sequence shown here is derived from an EMBL/GenBank/DDBJ whole genome shotgun (WGS) entry which is preliminary data.</text>
</comment>
<evidence type="ECO:0000313" key="2">
    <source>
        <dbReference type="Proteomes" id="UP000823388"/>
    </source>
</evidence>